<dbReference type="InterPro" id="IPR017946">
    <property type="entry name" value="PLC-like_Pdiesterase_TIM-brl"/>
</dbReference>
<evidence type="ECO:0000259" key="2">
    <source>
        <dbReference type="PROSITE" id="PS51704"/>
    </source>
</evidence>
<dbReference type="PANTHER" id="PTHR22958:SF1">
    <property type="entry name" value="GLYCEROPHOSPHOCHOLINE PHOSPHODIESTERASE GPCPD1"/>
    <property type="match status" value="1"/>
</dbReference>
<sequence length="106" mass="11827">MLTCFDPEVCAMLQLKQNKYPVLQLGIAPEYMDTRLEDCSTLMYSAVSNGLLGVCLDSRYLLAHPAYLKLAHSLGLVLLLWGDAANDPDVRHRLIDMGVDGLIFDR</sequence>
<dbReference type="SUPFAM" id="SSF51695">
    <property type="entry name" value="PLC-like phosphodiesterases"/>
    <property type="match status" value="1"/>
</dbReference>
<organism evidence="3 4">
    <name type="scientific">Protopolystoma xenopodis</name>
    <dbReference type="NCBI Taxonomy" id="117903"/>
    <lineage>
        <taxon>Eukaryota</taxon>
        <taxon>Metazoa</taxon>
        <taxon>Spiralia</taxon>
        <taxon>Lophotrochozoa</taxon>
        <taxon>Platyhelminthes</taxon>
        <taxon>Monogenea</taxon>
        <taxon>Polyopisthocotylea</taxon>
        <taxon>Polystomatidea</taxon>
        <taxon>Polystomatidae</taxon>
        <taxon>Protopolystoma</taxon>
    </lineage>
</organism>
<evidence type="ECO:0000313" key="3">
    <source>
        <dbReference type="EMBL" id="VEL37508.1"/>
    </source>
</evidence>
<evidence type="ECO:0000313" key="4">
    <source>
        <dbReference type="Proteomes" id="UP000784294"/>
    </source>
</evidence>
<feature type="domain" description="GP-PDE" evidence="2">
    <location>
        <begin position="1"/>
        <end position="106"/>
    </location>
</feature>
<name>A0A3S5FGD7_9PLAT</name>
<keyword evidence="1" id="KW-0378">Hydrolase</keyword>
<dbReference type="PROSITE" id="PS51704">
    <property type="entry name" value="GP_PDE"/>
    <property type="match status" value="1"/>
</dbReference>
<dbReference type="GO" id="GO:0047389">
    <property type="term" value="F:glycerophosphocholine phosphodiesterase activity"/>
    <property type="evidence" value="ECO:0007669"/>
    <property type="project" value="TreeGrafter"/>
</dbReference>
<gene>
    <name evidence="3" type="ORF">PXEA_LOCUS30948</name>
</gene>
<evidence type="ECO:0000256" key="1">
    <source>
        <dbReference type="ARBA" id="ARBA00022801"/>
    </source>
</evidence>
<keyword evidence="4" id="KW-1185">Reference proteome</keyword>
<dbReference type="PANTHER" id="PTHR22958">
    <property type="entry name" value="GLYCEROPHOSPHORYL DIESTER PHOSPHODIESTERASE"/>
    <property type="match status" value="1"/>
</dbReference>
<dbReference type="EMBL" id="CAAALY010255197">
    <property type="protein sequence ID" value="VEL37508.1"/>
    <property type="molecule type" value="Genomic_DNA"/>
</dbReference>
<dbReference type="OrthoDB" id="1058301at2759"/>
<comment type="caution">
    <text evidence="3">The sequence shown here is derived from an EMBL/GenBank/DDBJ whole genome shotgun (WGS) entry which is preliminary data.</text>
</comment>
<dbReference type="Gene3D" id="3.20.20.190">
    <property type="entry name" value="Phosphatidylinositol (PI) phosphodiesterase"/>
    <property type="match status" value="1"/>
</dbReference>
<proteinExistence type="predicted"/>
<dbReference type="Pfam" id="PF03009">
    <property type="entry name" value="GDPD"/>
    <property type="match status" value="1"/>
</dbReference>
<protein>
    <recommendedName>
        <fullName evidence="2">GP-PDE domain-containing protein</fullName>
    </recommendedName>
</protein>
<dbReference type="GO" id="GO:0046475">
    <property type="term" value="P:glycerophospholipid catabolic process"/>
    <property type="evidence" value="ECO:0007669"/>
    <property type="project" value="TreeGrafter"/>
</dbReference>
<dbReference type="Proteomes" id="UP000784294">
    <property type="component" value="Unassembled WGS sequence"/>
</dbReference>
<dbReference type="AlphaFoldDB" id="A0A3S5FGD7"/>
<reference evidence="3" key="1">
    <citation type="submission" date="2018-11" db="EMBL/GenBank/DDBJ databases">
        <authorList>
            <consortium name="Pathogen Informatics"/>
        </authorList>
    </citation>
    <scope>NUCLEOTIDE SEQUENCE</scope>
</reference>
<accession>A0A3S5FGD7</accession>
<dbReference type="InterPro" id="IPR051578">
    <property type="entry name" value="GDPD"/>
</dbReference>
<dbReference type="InterPro" id="IPR030395">
    <property type="entry name" value="GP_PDE_dom"/>
</dbReference>